<name>A0ABS9GX99_9BACL</name>
<reference evidence="2 3" key="1">
    <citation type="submission" date="2022-01" db="EMBL/GenBank/DDBJ databases">
        <title>Alkalihalobacillus sp. EGI L200015, a novel bacterium isolated from a salt lake sediment.</title>
        <authorList>
            <person name="Gao L."/>
            <person name="Fang B.-Z."/>
            <person name="Li W.-J."/>
        </authorList>
    </citation>
    <scope>NUCLEOTIDE SEQUENCE [LARGE SCALE GENOMIC DNA]</scope>
    <source>
        <strain evidence="2 3">KCTC 12718</strain>
    </source>
</reference>
<feature type="transmembrane region" description="Helical" evidence="1">
    <location>
        <begin position="88"/>
        <end position="117"/>
    </location>
</feature>
<gene>
    <name evidence="2" type="ORF">L2716_00975</name>
</gene>
<feature type="transmembrane region" description="Helical" evidence="1">
    <location>
        <begin position="171"/>
        <end position="191"/>
    </location>
</feature>
<dbReference type="Proteomes" id="UP001649381">
    <property type="component" value="Unassembled WGS sequence"/>
</dbReference>
<evidence type="ECO:0000313" key="2">
    <source>
        <dbReference type="EMBL" id="MCF6136281.1"/>
    </source>
</evidence>
<keyword evidence="3" id="KW-1185">Reference proteome</keyword>
<keyword evidence="1" id="KW-1133">Transmembrane helix</keyword>
<dbReference type="EMBL" id="JAKIJS010000001">
    <property type="protein sequence ID" value="MCF6136281.1"/>
    <property type="molecule type" value="Genomic_DNA"/>
</dbReference>
<feature type="transmembrane region" description="Helical" evidence="1">
    <location>
        <begin position="12"/>
        <end position="38"/>
    </location>
</feature>
<keyword evidence="1" id="KW-0472">Membrane</keyword>
<feature type="transmembrane region" description="Helical" evidence="1">
    <location>
        <begin position="239"/>
        <end position="260"/>
    </location>
</feature>
<evidence type="ECO:0000313" key="3">
    <source>
        <dbReference type="Proteomes" id="UP001649381"/>
    </source>
</evidence>
<protein>
    <recommendedName>
        <fullName evidence="4">ABC transporter permease</fullName>
    </recommendedName>
</protein>
<keyword evidence="1" id="KW-0812">Transmembrane</keyword>
<evidence type="ECO:0000256" key="1">
    <source>
        <dbReference type="SAM" id="Phobius"/>
    </source>
</evidence>
<comment type="caution">
    <text evidence="2">The sequence shown here is derived from an EMBL/GenBank/DDBJ whole genome shotgun (WGS) entry which is preliminary data.</text>
</comment>
<feature type="transmembrane region" description="Helical" evidence="1">
    <location>
        <begin position="137"/>
        <end position="164"/>
    </location>
</feature>
<dbReference type="RefSeq" id="WP_236330699.1">
    <property type="nucleotide sequence ID" value="NZ_JAKIJS010000001.1"/>
</dbReference>
<proteinExistence type="predicted"/>
<organism evidence="2 3">
    <name type="scientific">Pseudalkalibacillus berkeleyi</name>
    <dbReference type="NCBI Taxonomy" id="1069813"/>
    <lineage>
        <taxon>Bacteria</taxon>
        <taxon>Bacillati</taxon>
        <taxon>Bacillota</taxon>
        <taxon>Bacilli</taxon>
        <taxon>Bacillales</taxon>
        <taxon>Fictibacillaceae</taxon>
        <taxon>Pseudalkalibacillus</taxon>
    </lineage>
</organism>
<evidence type="ECO:0008006" key="4">
    <source>
        <dbReference type="Google" id="ProtNLM"/>
    </source>
</evidence>
<sequence length="266" mass="30369">MNAWLSLTKKELRLGLPAFMIPVIAYIIIIGIASYFGYRAGYPWEAVVGVSITATGMLMFYLIYYLFFSMNAERKKLHLWLHNPLPAYSLLLAKVVSGLVFMAITLLITGSLTLIAANLSPELTNMVPWVQIKQFGFLGVVHFFMFALDLAIWFLFFWMVFLVMNRFTGNFLSFVTTFIFVIVSSTIYGWFTNSWIYEKLTMWGEINGANLLKSLEINTDFTSEGGQFSSEMGEMSIYIGQYVFGILFAIGMFLVASWMLERKVEV</sequence>
<feature type="transmembrane region" description="Helical" evidence="1">
    <location>
        <begin position="44"/>
        <end position="67"/>
    </location>
</feature>
<accession>A0ABS9GX99</accession>